<dbReference type="Pfam" id="PF03992">
    <property type="entry name" value="ABM"/>
    <property type="match status" value="1"/>
</dbReference>
<dbReference type="InterPro" id="IPR011008">
    <property type="entry name" value="Dimeric_a/b-barrel"/>
</dbReference>
<feature type="domain" description="ABM" evidence="1">
    <location>
        <begin position="3"/>
        <end position="91"/>
    </location>
</feature>
<evidence type="ECO:0000313" key="3">
    <source>
        <dbReference type="Proteomes" id="UP000198982"/>
    </source>
</evidence>
<keyword evidence="2" id="KW-0503">Monooxygenase</keyword>
<dbReference type="Gene3D" id="3.30.70.100">
    <property type="match status" value="1"/>
</dbReference>
<evidence type="ECO:0000259" key="1">
    <source>
        <dbReference type="PROSITE" id="PS51725"/>
    </source>
</evidence>
<dbReference type="Proteomes" id="UP000198982">
    <property type="component" value="Unassembled WGS sequence"/>
</dbReference>
<dbReference type="GO" id="GO:0004497">
    <property type="term" value="F:monooxygenase activity"/>
    <property type="evidence" value="ECO:0007669"/>
    <property type="project" value="UniProtKB-KW"/>
</dbReference>
<dbReference type="PANTHER" id="PTHR33336">
    <property type="entry name" value="QUINOL MONOOXYGENASE YGIN-RELATED"/>
    <property type="match status" value="1"/>
</dbReference>
<dbReference type="InterPro" id="IPR050744">
    <property type="entry name" value="AI-2_Isomerase_LsrG"/>
</dbReference>
<accession>A0A1H4K678</accession>
<evidence type="ECO:0000313" key="2">
    <source>
        <dbReference type="EMBL" id="SEB53923.1"/>
    </source>
</evidence>
<dbReference type="EMBL" id="FNTJ01000001">
    <property type="protein sequence ID" value="SEB53923.1"/>
    <property type="molecule type" value="Genomic_DNA"/>
</dbReference>
<dbReference type="PROSITE" id="PS51725">
    <property type="entry name" value="ABM"/>
    <property type="match status" value="1"/>
</dbReference>
<keyword evidence="2" id="KW-0560">Oxidoreductase</keyword>
<dbReference type="PANTHER" id="PTHR33336:SF3">
    <property type="entry name" value="ABM DOMAIN-CONTAINING PROTEIN"/>
    <property type="match status" value="1"/>
</dbReference>
<gene>
    <name evidence="2" type="ORF">SAMN05216178_1073</name>
</gene>
<dbReference type="InterPro" id="IPR007138">
    <property type="entry name" value="ABM_dom"/>
</dbReference>
<organism evidence="2 3">
    <name type="scientific">Pseudomonas saponiphila</name>
    <dbReference type="NCBI Taxonomy" id="556534"/>
    <lineage>
        <taxon>Bacteria</taxon>
        <taxon>Pseudomonadati</taxon>
        <taxon>Pseudomonadota</taxon>
        <taxon>Gammaproteobacteria</taxon>
        <taxon>Pseudomonadales</taxon>
        <taxon>Pseudomonadaceae</taxon>
        <taxon>Pseudomonas</taxon>
    </lineage>
</organism>
<name>A0A1H4K678_9PSED</name>
<dbReference type="SUPFAM" id="SSF54909">
    <property type="entry name" value="Dimeric alpha+beta barrel"/>
    <property type="match status" value="1"/>
</dbReference>
<dbReference type="AlphaFoldDB" id="A0A1H4K678"/>
<proteinExistence type="predicted"/>
<reference evidence="3" key="1">
    <citation type="submission" date="2016-10" db="EMBL/GenBank/DDBJ databases">
        <authorList>
            <person name="Varghese N."/>
            <person name="Submissions S."/>
        </authorList>
    </citation>
    <scope>NUCLEOTIDE SEQUENCE [LARGE SCALE GENOMIC DNA]</scope>
    <source>
        <strain evidence="3">DSM 9751</strain>
    </source>
</reference>
<dbReference type="RefSeq" id="WP_092310741.1">
    <property type="nucleotide sequence ID" value="NZ_FNTJ01000001.1"/>
</dbReference>
<keyword evidence="3" id="KW-1185">Reference proteome</keyword>
<sequence>MSIDIVVFFSVSAANRVELGRHFSELAAHTLNEPGCQRFEVYEQSPEAGGFALVERWQDDSAISDHMGMPYTEHFIANAKHLIEHSEVHRLTSLTRD</sequence>
<protein>
    <submittedName>
        <fullName evidence="2">Quinol monooxygenase YgiN</fullName>
    </submittedName>
</protein>